<dbReference type="OrthoDB" id="8578462at2"/>
<dbReference type="PROSITE" id="PS00583">
    <property type="entry name" value="PFKB_KINASES_1"/>
    <property type="match status" value="1"/>
</dbReference>
<evidence type="ECO:0000259" key="5">
    <source>
        <dbReference type="Pfam" id="PF00294"/>
    </source>
</evidence>
<dbReference type="KEGG" id="hav:AT03_12590"/>
<dbReference type="EMBL" id="CP009706">
    <property type="protein sequence ID" value="AIU73140.1"/>
    <property type="molecule type" value="Genomic_DNA"/>
</dbReference>
<dbReference type="InterPro" id="IPR011611">
    <property type="entry name" value="PfkB_dom"/>
</dbReference>
<dbReference type="PRINTS" id="PR00990">
    <property type="entry name" value="RIBOKINASE"/>
</dbReference>
<reference evidence="6 7" key="1">
    <citation type="journal article" date="2014" name="Gut Pathog.">
        <title>Gene clusters of Hafnia alvei strain FB1 important in survival and pathogenesis: a draft genome perspective.</title>
        <authorList>
            <person name="Tan J.Y."/>
            <person name="Yin W.F."/>
            <person name="Chan K.G."/>
        </authorList>
    </citation>
    <scope>NUCLEOTIDE SEQUENCE [LARGE SCALE GENOMIC DNA]</scope>
    <source>
        <strain evidence="6 7">FB1</strain>
    </source>
</reference>
<dbReference type="PATRIC" id="fig|1453496.5.peg.2559"/>
<dbReference type="Proteomes" id="UP000029986">
    <property type="component" value="Chromosome"/>
</dbReference>
<dbReference type="AlphaFoldDB" id="A0A097R338"/>
<comment type="similarity">
    <text evidence="1 4">Belongs to the carbohydrate kinase PfkB family.</text>
</comment>
<evidence type="ECO:0000256" key="2">
    <source>
        <dbReference type="ARBA" id="ARBA00022679"/>
    </source>
</evidence>
<dbReference type="PANTHER" id="PTHR10584:SF166">
    <property type="entry name" value="RIBOKINASE"/>
    <property type="match status" value="1"/>
</dbReference>
<sequence length="315" mass="34136">MKPWLNQFLYQRKQAQPVMVLGASVMDVVADTDRIPEKGGDQPAFERGVHLGGCALNIALALHRLGVSCVPMLPIGEGMWADRLRAAMASKGIHSQLNVTGGDNGWCLALVEPDGERTFISFDGIENQWQAQWLEPLTPTSGFVSISGYQLSVPRGDVLLNWVNNLPSKVKVVVDFGPRLDRISPQIVQQLLRPGVILTLNEREAQILGMTENNVEAFCQQLHHQTKELVVVRMGEAGCYYHQADDEKGWVDACAVNVVDTIGAGDSHCAGLLAGLASGLSAMDALTLANHVAAYVVSFRGGDCAPTTEELAEFF</sequence>
<dbReference type="PANTHER" id="PTHR10584">
    <property type="entry name" value="SUGAR KINASE"/>
    <property type="match status" value="1"/>
</dbReference>
<accession>A0A097R338</accession>
<protein>
    <submittedName>
        <fullName evidence="6">Kinase</fullName>
    </submittedName>
</protein>
<dbReference type="HOGENOM" id="CLU_027634_7_1_6"/>
<dbReference type="eggNOG" id="COG0524">
    <property type="taxonomic scope" value="Bacteria"/>
</dbReference>
<dbReference type="GO" id="GO:0006796">
    <property type="term" value="P:phosphate-containing compound metabolic process"/>
    <property type="evidence" value="ECO:0007669"/>
    <property type="project" value="UniProtKB-ARBA"/>
</dbReference>
<evidence type="ECO:0000256" key="3">
    <source>
        <dbReference type="ARBA" id="ARBA00022777"/>
    </source>
</evidence>
<dbReference type="InterPro" id="IPR002139">
    <property type="entry name" value="Ribo/fructo_kinase"/>
</dbReference>
<dbReference type="Pfam" id="PF00294">
    <property type="entry name" value="PfkB"/>
    <property type="match status" value="1"/>
</dbReference>
<evidence type="ECO:0000313" key="7">
    <source>
        <dbReference type="Proteomes" id="UP000029986"/>
    </source>
</evidence>
<dbReference type="SUPFAM" id="SSF53613">
    <property type="entry name" value="Ribokinase-like"/>
    <property type="match status" value="1"/>
</dbReference>
<evidence type="ECO:0000313" key="6">
    <source>
        <dbReference type="EMBL" id="AIU73140.1"/>
    </source>
</evidence>
<gene>
    <name evidence="6" type="ORF">AT03_12590</name>
</gene>
<organism evidence="6 7">
    <name type="scientific">Hafnia alvei FB1</name>
    <dbReference type="NCBI Taxonomy" id="1453496"/>
    <lineage>
        <taxon>Bacteria</taxon>
        <taxon>Pseudomonadati</taxon>
        <taxon>Pseudomonadota</taxon>
        <taxon>Gammaproteobacteria</taxon>
        <taxon>Enterobacterales</taxon>
        <taxon>Hafniaceae</taxon>
        <taxon>Hafnia</taxon>
    </lineage>
</organism>
<dbReference type="GO" id="GO:0016301">
    <property type="term" value="F:kinase activity"/>
    <property type="evidence" value="ECO:0007669"/>
    <property type="project" value="UniProtKB-KW"/>
</dbReference>
<dbReference type="PROSITE" id="PS00584">
    <property type="entry name" value="PFKB_KINASES_2"/>
    <property type="match status" value="1"/>
</dbReference>
<keyword evidence="7" id="KW-1185">Reference proteome</keyword>
<dbReference type="InterPro" id="IPR029056">
    <property type="entry name" value="Ribokinase-like"/>
</dbReference>
<dbReference type="GO" id="GO:0005829">
    <property type="term" value="C:cytosol"/>
    <property type="evidence" value="ECO:0007669"/>
    <property type="project" value="TreeGrafter"/>
</dbReference>
<evidence type="ECO:0000256" key="4">
    <source>
        <dbReference type="RuleBase" id="RU003704"/>
    </source>
</evidence>
<dbReference type="InterPro" id="IPR002173">
    <property type="entry name" value="Carboh/pur_kinase_PfkB_CS"/>
</dbReference>
<keyword evidence="3 4" id="KW-0418">Kinase</keyword>
<dbReference type="RefSeq" id="WP_025797050.1">
    <property type="nucleotide sequence ID" value="NZ_CP009706.1"/>
</dbReference>
<dbReference type="Gene3D" id="3.40.1190.20">
    <property type="match status" value="1"/>
</dbReference>
<name>A0A097R338_HAFAL</name>
<evidence type="ECO:0000256" key="1">
    <source>
        <dbReference type="ARBA" id="ARBA00010688"/>
    </source>
</evidence>
<feature type="domain" description="Carbohydrate kinase PfkB" evidence="5">
    <location>
        <begin position="18"/>
        <end position="302"/>
    </location>
</feature>
<proteinExistence type="inferred from homology"/>
<keyword evidence="2 4" id="KW-0808">Transferase</keyword>